<feature type="domain" description="Cyclic nucleotide-binding" evidence="3">
    <location>
        <begin position="16"/>
        <end position="95"/>
    </location>
</feature>
<dbReference type="Proteomes" id="UP000326396">
    <property type="component" value="Linkage Group LG7"/>
</dbReference>
<organism evidence="4 5">
    <name type="scientific">Mikania micrantha</name>
    <name type="common">bitter vine</name>
    <dbReference type="NCBI Taxonomy" id="192012"/>
    <lineage>
        <taxon>Eukaryota</taxon>
        <taxon>Viridiplantae</taxon>
        <taxon>Streptophyta</taxon>
        <taxon>Embryophyta</taxon>
        <taxon>Tracheophyta</taxon>
        <taxon>Spermatophyta</taxon>
        <taxon>Magnoliopsida</taxon>
        <taxon>eudicotyledons</taxon>
        <taxon>Gunneridae</taxon>
        <taxon>Pentapetalae</taxon>
        <taxon>asterids</taxon>
        <taxon>campanulids</taxon>
        <taxon>Asterales</taxon>
        <taxon>Asteraceae</taxon>
        <taxon>Asteroideae</taxon>
        <taxon>Heliantheae alliance</taxon>
        <taxon>Eupatorieae</taxon>
        <taxon>Mikania</taxon>
    </lineage>
</organism>
<feature type="domain" description="Cyclic nucleotide-binding" evidence="3">
    <location>
        <begin position="440"/>
        <end position="487"/>
    </location>
</feature>
<name>A0A5N6M585_9ASTR</name>
<evidence type="ECO:0000256" key="2">
    <source>
        <dbReference type="ARBA" id="ARBA00022801"/>
    </source>
</evidence>
<comment type="caution">
    <text evidence="4">The sequence shown here is derived from an EMBL/GenBank/DDBJ whole genome shotgun (WGS) entry which is preliminary data.</text>
</comment>
<dbReference type="Pfam" id="PF02551">
    <property type="entry name" value="Acyl_CoA_thio"/>
    <property type="match status" value="2"/>
</dbReference>
<dbReference type="SUPFAM" id="SSF51206">
    <property type="entry name" value="cAMP-binding domain-like"/>
    <property type="match status" value="2"/>
</dbReference>
<sequence>MLNSEAVIEFLGCVPLLQRLPSSSLRRIAQVVIVKHYDPQEYVVREGEAGNGIYFIWEGEAEVSGYIHADEHNRPEFQLKRYDYFGNADLLTASNEQCNLLQSKSIWSAEQTVETCPLVESILHLEPIEVNIFKGITLPEAPQFGKVFGGQFIGQALAAASKTVDSLKIVHSLHAYFLLIGDLEIPIIYHVHRVRDGNSFATRRIDAIQKGKVVFTMIASFQKEELGFDHQLPSMPAVPDPELLLSMEDLRERRLTDPRLPRTYRNKVATTKFNPWPIEIRFCEPSNSTNYDKRPASLRYWFRAKGKLSDDEALHRCVVAYTSDLIFLNVSLNPHRAKGLKTTSISLDHSIWFHRPIKADEWLLFVVSFINSSSLLLLYLLFDMKHHFIVLQILSPTAYNGRGFVSGQMFNRKGEPSVNGGKREVEDRNGRRVLLPAGEANTRLPSSSLRKIAQVVTARHYDPQEYVVREGEAGNGIYFIWEGEAEVSGYFHTDELNCSEFQLSVMTILAMLTCLLLPHEHCSLLNSKSIWNSEQTLETFSLVQRILHLDSIEVNIFRGITLPDTPHYGKVFGGQFIGQALAAASKTVDSLKAAHSLHAHFLLVGDLKIPITYNVHRVCDGNSFATRKIDAIQKGIVVFTMTASFQKEDLGFDHQLPSMPAVPDPELLISMEDLRETCLANPLVPRTYRDKVATAKSIPWPIEIRLCDPNHLTNYDKRPASLKYWFKSKGKLCDDEALHRCVAAYVSDHITLNVSLNPHRRKGLNTSSASLSHSMWFHRSIRADEWLLFSIWSPTAYNARGLVSGQMFNRKGELVASITQEGLIRKAATPPSTHVSSKL</sequence>
<dbReference type="SUPFAM" id="SSF54637">
    <property type="entry name" value="Thioesterase/thiol ester dehydrase-isomerase"/>
    <property type="match status" value="4"/>
</dbReference>
<accession>A0A5N6M585</accession>
<dbReference type="InterPro" id="IPR014710">
    <property type="entry name" value="RmlC-like_jellyroll"/>
</dbReference>
<dbReference type="InterPro" id="IPR018490">
    <property type="entry name" value="cNMP-bd_dom_sf"/>
</dbReference>
<evidence type="ECO:0000313" key="5">
    <source>
        <dbReference type="Proteomes" id="UP000326396"/>
    </source>
</evidence>
<dbReference type="OrthoDB" id="68328at2759"/>
<dbReference type="PANTHER" id="PTHR11066">
    <property type="entry name" value="ACYL-COA THIOESTERASE"/>
    <property type="match status" value="1"/>
</dbReference>
<dbReference type="PANTHER" id="PTHR11066:SF34">
    <property type="entry name" value="ACYL-COENZYME A THIOESTERASE 8"/>
    <property type="match status" value="1"/>
</dbReference>
<dbReference type="GO" id="GO:0009062">
    <property type="term" value="P:fatty acid catabolic process"/>
    <property type="evidence" value="ECO:0007669"/>
    <property type="project" value="TreeGrafter"/>
</dbReference>
<protein>
    <recommendedName>
        <fullName evidence="3">Cyclic nucleotide-binding domain-containing protein</fullName>
    </recommendedName>
</protein>
<dbReference type="SMART" id="SM00100">
    <property type="entry name" value="cNMP"/>
    <property type="match status" value="2"/>
</dbReference>
<dbReference type="InterPro" id="IPR003703">
    <property type="entry name" value="Acyl_CoA_thio"/>
</dbReference>
<evidence type="ECO:0000259" key="3">
    <source>
        <dbReference type="PROSITE" id="PS50042"/>
    </source>
</evidence>
<dbReference type="CDD" id="cd03444">
    <property type="entry name" value="Thioesterase_II_repeat1"/>
    <property type="match status" value="2"/>
</dbReference>
<dbReference type="InterPro" id="IPR042171">
    <property type="entry name" value="Acyl-CoA_hotdog"/>
</dbReference>
<dbReference type="AlphaFoldDB" id="A0A5N6M585"/>
<keyword evidence="2" id="KW-0378">Hydrolase</keyword>
<comment type="similarity">
    <text evidence="1">Belongs to the C/M/P thioester hydrolase family.</text>
</comment>
<dbReference type="Gene3D" id="2.60.120.10">
    <property type="entry name" value="Jelly Rolls"/>
    <property type="match status" value="2"/>
</dbReference>
<dbReference type="GO" id="GO:0047617">
    <property type="term" value="F:fatty acyl-CoA hydrolase activity"/>
    <property type="evidence" value="ECO:0007669"/>
    <property type="project" value="InterPro"/>
</dbReference>
<dbReference type="InterPro" id="IPR018488">
    <property type="entry name" value="cNMP-bd_CS"/>
</dbReference>
<dbReference type="InterPro" id="IPR000595">
    <property type="entry name" value="cNMP-bd_dom"/>
</dbReference>
<dbReference type="PROSITE" id="PS50042">
    <property type="entry name" value="CNMP_BINDING_3"/>
    <property type="match status" value="2"/>
</dbReference>
<evidence type="ECO:0000256" key="1">
    <source>
        <dbReference type="ARBA" id="ARBA00006538"/>
    </source>
</evidence>
<reference evidence="4 5" key="1">
    <citation type="submission" date="2019-05" db="EMBL/GenBank/DDBJ databases">
        <title>Mikania micrantha, genome provides insights into the molecular mechanism of rapid growth.</title>
        <authorList>
            <person name="Liu B."/>
        </authorList>
    </citation>
    <scope>NUCLEOTIDE SEQUENCE [LARGE SCALE GENOMIC DNA]</scope>
    <source>
        <strain evidence="4">NLD-2019</strain>
        <tissue evidence="4">Leaf</tissue>
    </source>
</reference>
<keyword evidence="5" id="KW-1185">Reference proteome</keyword>
<evidence type="ECO:0000313" key="4">
    <source>
        <dbReference type="EMBL" id="KAD3069130.1"/>
    </source>
</evidence>
<dbReference type="CDD" id="cd03445">
    <property type="entry name" value="Thioesterase_II_repeat2"/>
    <property type="match status" value="2"/>
</dbReference>
<dbReference type="PROSITE" id="PS00888">
    <property type="entry name" value="CNMP_BINDING_1"/>
    <property type="match status" value="2"/>
</dbReference>
<dbReference type="InterPro" id="IPR049449">
    <property type="entry name" value="TesB_ACOT8-like_N"/>
</dbReference>
<gene>
    <name evidence="4" type="ORF">E3N88_37010</name>
</gene>
<dbReference type="CDD" id="cd00038">
    <property type="entry name" value="CAP_ED"/>
    <property type="match status" value="2"/>
</dbReference>
<dbReference type="Pfam" id="PF13622">
    <property type="entry name" value="4HBT_3"/>
    <property type="match status" value="2"/>
</dbReference>
<dbReference type="Gene3D" id="2.40.160.210">
    <property type="entry name" value="Acyl-CoA thioesterase, double hotdog domain"/>
    <property type="match status" value="2"/>
</dbReference>
<dbReference type="GO" id="GO:0006637">
    <property type="term" value="P:acyl-CoA metabolic process"/>
    <property type="evidence" value="ECO:0007669"/>
    <property type="project" value="InterPro"/>
</dbReference>
<dbReference type="EMBL" id="SZYD01000017">
    <property type="protein sequence ID" value="KAD3069130.1"/>
    <property type="molecule type" value="Genomic_DNA"/>
</dbReference>
<dbReference type="InterPro" id="IPR029069">
    <property type="entry name" value="HotDog_dom_sf"/>
</dbReference>
<dbReference type="InterPro" id="IPR025652">
    <property type="entry name" value="TesB_C"/>
</dbReference>
<dbReference type="FunFam" id="2.40.160.210:FF:000003">
    <property type="entry name" value="Acyl-CoA thioesterase II"/>
    <property type="match status" value="2"/>
</dbReference>
<proteinExistence type="inferred from homology"/>